<dbReference type="GO" id="GO:0030170">
    <property type="term" value="F:pyridoxal phosphate binding"/>
    <property type="evidence" value="ECO:0007669"/>
    <property type="project" value="TreeGrafter"/>
</dbReference>
<protein>
    <submittedName>
        <fullName evidence="4">DegT/DnrJ/EryC1/StrS family aminotransferase</fullName>
    </submittedName>
</protein>
<dbReference type="PANTHER" id="PTHR30244">
    <property type="entry name" value="TRANSAMINASE"/>
    <property type="match status" value="1"/>
</dbReference>
<keyword evidence="2 3" id="KW-0663">Pyridoxal phosphate</keyword>
<evidence type="ECO:0000256" key="1">
    <source>
        <dbReference type="PIRSR" id="PIRSR000390-1"/>
    </source>
</evidence>
<dbReference type="Gene3D" id="3.90.1150.10">
    <property type="entry name" value="Aspartate Aminotransferase, domain 1"/>
    <property type="match status" value="1"/>
</dbReference>
<name>A0A8J8MNN6_9FIRM</name>
<dbReference type="CDD" id="cd00616">
    <property type="entry name" value="AHBA_syn"/>
    <property type="match status" value="1"/>
</dbReference>
<evidence type="ECO:0000313" key="4">
    <source>
        <dbReference type="EMBL" id="QUI24784.1"/>
    </source>
</evidence>
<keyword evidence="4" id="KW-0032">Aminotransferase</keyword>
<dbReference type="InterPro" id="IPR015421">
    <property type="entry name" value="PyrdxlP-dep_Trfase_major"/>
</dbReference>
<accession>A0A8J8MNN6</accession>
<dbReference type="RefSeq" id="WP_212695480.1">
    <property type="nucleotide sequence ID" value="NZ_CP058649.1"/>
</dbReference>
<dbReference type="InterPro" id="IPR000653">
    <property type="entry name" value="DegT/StrS_aminotransferase"/>
</dbReference>
<gene>
    <name evidence="4" type="ORF">HZI73_21870</name>
</gene>
<dbReference type="GO" id="GO:0000271">
    <property type="term" value="P:polysaccharide biosynthetic process"/>
    <property type="evidence" value="ECO:0007669"/>
    <property type="project" value="TreeGrafter"/>
</dbReference>
<dbReference type="Proteomes" id="UP000683246">
    <property type="component" value="Chromosome"/>
</dbReference>
<dbReference type="Pfam" id="PF01041">
    <property type="entry name" value="DegT_DnrJ_EryC1"/>
    <property type="match status" value="1"/>
</dbReference>
<dbReference type="GO" id="GO:0008483">
    <property type="term" value="F:transaminase activity"/>
    <property type="evidence" value="ECO:0007669"/>
    <property type="project" value="UniProtKB-KW"/>
</dbReference>
<sequence>MSIQLFMPTFHVEECLAEIRECLEKGWTGLGYKTVQFEEAWKAYTDLPHAHFINSATAGLHLAIKLLKETYHWEDGDEIISTPLTFVSTNHAIAYENMRVVFADVDKYLCLDPKDVKRKITNKTKAIMFVGMGGNTGHYKDIVKLCKDHGLQLILDASHMSGTRLEGRIVGREADVVIYSFQAVKNLPTADSGMICFMEEALDKKVRKYSWLGINKDTYARSKDEGAYKWKYDVEYLGYKYHGNSIMASLGLVQLKYLDQDNAYRRQLAKWYDEAFKYHKNLVGLIPVAKGCESSRHLYVIEVNNRDELLASLNKEDIYPGVHYRDNTEYTMYAYGKDTCPKAYHYSMRILSLPMHLRLTRKDIRHIANKVIQYASL</sequence>
<dbReference type="KEGG" id="vpy:HZI73_21870"/>
<reference evidence="4" key="1">
    <citation type="submission" date="2020-07" db="EMBL/GenBank/DDBJ databases">
        <title>Vallitalea pronyensis genome.</title>
        <authorList>
            <person name="Postec A."/>
        </authorList>
    </citation>
    <scope>NUCLEOTIDE SEQUENCE</scope>
    <source>
        <strain evidence="4">FatNI3</strain>
    </source>
</reference>
<dbReference type="Gene3D" id="3.40.640.10">
    <property type="entry name" value="Type I PLP-dependent aspartate aminotransferase-like (Major domain)"/>
    <property type="match status" value="1"/>
</dbReference>
<dbReference type="InterPro" id="IPR015422">
    <property type="entry name" value="PyrdxlP-dep_Trfase_small"/>
</dbReference>
<organism evidence="4 5">
    <name type="scientific">Vallitalea pronyensis</name>
    <dbReference type="NCBI Taxonomy" id="1348613"/>
    <lineage>
        <taxon>Bacteria</taxon>
        <taxon>Bacillati</taxon>
        <taxon>Bacillota</taxon>
        <taxon>Clostridia</taxon>
        <taxon>Lachnospirales</taxon>
        <taxon>Vallitaleaceae</taxon>
        <taxon>Vallitalea</taxon>
    </lineage>
</organism>
<dbReference type="SUPFAM" id="SSF53383">
    <property type="entry name" value="PLP-dependent transferases"/>
    <property type="match status" value="1"/>
</dbReference>
<proteinExistence type="inferred from homology"/>
<feature type="modified residue" description="N6-(pyridoxal phosphate)lysine" evidence="2">
    <location>
        <position position="185"/>
    </location>
</feature>
<evidence type="ECO:0000256" key="2">
    <source>
        <dbReference type="PIRSR" id="PIRSR000390-2"/>
    </source>
</evidence>
<comment type="similarity">
    <text evidence="3">Belongs to the DegT/DnrJ/EryC1 family.</text>
</comment>
<keyword evidence="4" id="KW-0808">Transferase</keyword>
<dbReference type="EMBL" id="CP058649">
    <property type="protein sequence ID" value="QUI24784.1"/>
    <property type="molecule type" value="Genomic_DNA"/>
</dbReference>
<feature type="active site" description="Proton acceptor" evidence="1">
    <location>
        <position position="185"/>
    </location>
</feature>
<dbReference type="InterPro" id="IPR015424">
    <property type="entry name" value="PyrdxlP-dep_Trfase"/>
</dbReference>
<dbReference type="PANTHER" id="PTHR30244:SF34">
    <property type="entry name" value="DTDP-4-AMINO-4,6-DIDEOXYGALACTOSE TRANSAMINASE"/>
    <property type="match status" value="1"/>
</dbReference>
<evidence type="ECO:0000313" key="5">
    <source>
        <dbReference type="Proteomes" id="UP000683246"/>
    </source>
</evidence>
<keyword evidence="5" id="KW-1185">Reference proteome</keyword>
<dbReference type="AlphaFoldDB" id="A0A8J8MNN6"/>
<dbReference type="PIRSF" id="PIRSF000390">
    <property type="entry name" value="PLP_StrS"/>
    <property type="match status" value="1"/>
</dbReference>
<evidence type="ECO:0000256" key="3">
    <source>
        <dbReference type="RuleBase" id="RU004508"/>
    </source>
</evidence>